<dbReference type="PANTHER" id="PTHR43630:SF2">
    <property type="entry name" value="GLYCOSYLTRANSFERASE"/>
    <property type="match status" value="1"/>
</dbReference>
<dbReference type="PANTHER" id="PTHR43630">
    <property type="entry name" value="POLY-BETA-1,6-N-ACETYL-D-GLUCOSAMINE SYNTHASE"/>
    <property type="match status" value="1"/>
</dbReference>
<evidence type="ECO:0000313" key="3">
    <source>
        <dbReference type="Proteomes" id="UP000034627"/>
    </source>
</evidence>
<dbReference type="InterPro" id="IPR001173">
    <property type="entry name" value="Glyco_trans_2-like"/>
</dbReference>
<proteinExistence type="predicted"/>
<keyword evidence="2" id="KW-0808">Transferase</keyword>
<comment type="caution">
    <text evidence="2">The sequence shown here is derived from an EMBL/GenBank/DDBJ whole genome shotgun (WGS) entry which is preliminary data.</text>
</comment>
<name>A0A0G0UZL7_9BACT</name>
<dbReference type="Gene3D" id="3.90.550.10">
    <property type="entry name" value="Spore Coat Polysaccharide Biosynthesis Protein SpsA, Chain A"/>
    <property type="match status" value="1"/>
</dbReference>
<dbReference type="Proteomes" id="UP000034627">
    <property type="component" value="Unassembled WGS sequence"/>
</dbReference>
<dbReference type="Pfam" id="PF00535">
    <property type="entry name" value="Glycos_transf_2"/>
    <property type="match status" value="1"/>
</dbReference>
<dbReference type="GO" id="GO:0016740">
    <property type="term" value="F:transferase activity"/>
    <property type="evidence" value="ECO:0007669"/>
    <property type="project" value="UniProtKB-KW"/>
</dbReference>
<dbReference type="AlphaFoldDB" id="A0A0G0UZL7"/>
<evidence type="ECO:0000259" key="1">
    <source>
        <dbReference type="Pfam" id="PF00535"/>
    </source>
</evidence>
<reference evidence="2 3" key="1">
    <citation type="journal article" date="2015" name="Nature">
        <title>rRNA introns, odd ribosomes, and small enigmatic genomes across a large radiation of phyla.</title>
        <authorList>
            <person name="Brown C.T."/>
            <person name="Hug L.A."/>
            <person name="Thomas B.C."/>
            <person name="Sharon I."/>
            <person name="Castelle C.J."/>
            <person name="Singh A."/>
            <person name="Wilkins M.J."/>
            <person name="Williams K.H."/>
            <person name="Banfield J.F."/>
        </authorList>
    </citation>
    <scope>NUCLEOTIDE SEQUENCE [LARGE SCALE GENOMIC DNA]</scope>
</reference>
<dbReference type="CDD" id="cd02511">
    <property type="entry name" value="Beta4Glucosyltransferase"/>
    <property type="match status" value="1"/>
</dbReference>
<accession>A0A0G0UZL7</accession>
<dbReference type="EMBL" id="LBYR01000018">
    <property type="protein sequence ID" value="KKR55757.1"/>
    <property type="molecule type" value="Genomic_DNA"/>
</dbReference>
<sequence length="309" mass="36049">MRTSIVIQLGMSSRISVVINTLNEEKNIKRAILSVKKLADEIVVIDMESDDKTREIAESLGAKIFTHKKTGYVEPARNFAIGKATGDWILILDADEEVPQGLIPEIQKILKSSKADYYRIPRKNIIFGRFIKHSRWWPDMNIRLFRKGFVSWNEIIHTVPLTQGVGEDFPEKEDIAIIHHNYDSIEEYLERMNRYTTHHAKIKIDEGYKFSWKDIMVKPMAEFLSRYFYGQGYKDGLHGLALSLLQAFSEFIVYLKVWQTGKFEEQDLKLSEVASLFREQEKDLHYWQSNSFVNEGGGLLDRIRRKLKI</sequence>
<organism evidence="2 3">
    <name type="scientific">Candidatus Woesebacteria bacterium GW2011_GWF1_40_24</name>
    <dbReference type="NCBI Taxonomy" id="1618601"/>
    <lineage>
        <taxon>Bacteria</taxon>
        <taxon>Candidatus Woeseibacteriota</taxon>
    </lineage>
</organism>
<feature type="domain" description="Glycosyltransferase 2-like" evidence="1">
    <location>
        <begin position="16"/>
        <end position="146"/>
    </location>
</feature>
<dbReference type="SUPFAM" id="SSF53448">
    <property type="entry name" value="Nucleotide-diphospho-sugar transferases"/>
    <property type="match status" value="1"/>
</dbReference>
<protein>
    <submittedName>
        <fullName evidence="2">Glycosyl transferase, family 2</fullName>
    </submittedName>
</protein>
<gene>
    <name evidence="2" type="ORF">UT93_C0018G0003</name>
</gene>
<dbReference type="PATRIC" id="fig|1618601.3.peg.303"/>
<dbReference type="InterPro" id="IPR029044">
    <property type="entry name" value="Nucleotide-diphossugar_trans"/>
</dbReference>
<evidence type="ECO:0000313" key="2">
    <source>
        <dbReference type="EMBL" id="KKR55757.1"/>
    </source>
</evidence>